<keyword evidence="1" id="KW-0472">Membrane</keyword>
<dbReference type="AlphaFoldDB" id="A0A379MNU0"/>
<name>A0A379MNU0_9MYCO</name>
<feature type="transmembrane region" description="Helical" evidence="1">
    <location>
        <begin position="31"/>
        <end position="48"/>
    </location>
</feature>
<proteinExistence type="predicted"/>
<gene>
    <name evidence="2" type="ORF">NCTC10742_05924</name>
</gene>
<protein>
    <recommendedName>
        <fullName evidence="4">Transmembrane protein</fullName>
    </recommendedName>
</protein>
<keyword evidence="1" id="KW-1133">Transmembrane helix</keyword>
<sequence length="65" mass="6532">MKMSLTLMVVGVGALTAAVLSYALGLAQAGTTAGIAALLLTGAGLALLNQNGRYAAQQQRTWPGD</sequence>
<dbReference type="Proteomes" id="UP000254291">
    <property type="component" value="Unassembled WGS sequence"/>
</dbReference>
<evidence type="ECO:0000256" key="1">
    <source>
        <dbReference type="SAM" id="Phobius"/>
    </source>
</evidence>
<evidence type="ECO:0008006" key="4">
    <source>
        <dbReference type="Google" id="ProtNLM"/>
    </source>
</evidence>
<keyword evidence="1" id="KW-0812">Transmembrane</keyword>
<evidence type="ECO:0000313" key="3">
    <source>
        <dbReference type="Proteomes" id="UP000254291"/>
    </source>
</evidence>
<accession>A0A379MNU0</accession>
<reference evidence="2 3" key="1">
    <citation type="submission" date="2018-06" db="EMBL/GenBank/DDBJ databases">
        <authorList>
            <consortium name="Pathogen Informatics"/>
            <person name="Doyle S."/>
        </authorList>
    </citation>
    <scope>NUCLEOTIDE SEQUENCE [LARGE SCALE GENOMIC DNA]</scope>
    <source>
        <strain evidence="2 3">NCTC10742</strain>
    </source>
</reference>
<evidence type="ECO:0000313" key="2">
    <source>
        <dbReference type="EMBL" id="SUE32560.1"/>
    </source>
</evidence>
<organism evidence="2 3">
    <name type="scientific">Mycolicibacterium gilvum</name>
    <dbReference type="NCBI Taxonomy" id="1804"/>
    <lineage>
        <taxon>Bacteria</taxon>
        <taxon>Bacillati</taxon>
        <taxon>Actinomycetota</taxon>
        <taxon>Actinomycetes</taxon>
        <taxon>Mycobacteriales</taxon>
        <taxon>Mycobacteriaceae</taxon>
        <taxon>Mycolicibacterium</taxon>
    </lineage>
</organism>
<dbReference type="EMBL" id="UGQM01000004">
    <property type="protein sequence ID" value="SUE32560.1"/>
    <property type="molecule type" value="Genomic_DNA"/>
</dbReference>